<proteinExistence type="predicted"/>
<protein>
    <submittedName>
        <fullName evidence="1">Uncharacterized protein</fullName>
    </submittedName>
</protein>
<evidence type="ECO:0000313" key="1">
    <source>
        <dbReference type="EMBL" id="SHN59519.1"/>
    </source>
</evidence>
<accession>A0A1M7SLZ7</accession>
<evidence type="ECO:0000313" key="2">
    <source>
        <dbReference type="Proteomes" id="UP000184097"/>
    </source>
</evidence>
<dbReference type="EMBL" id="FRDH01000008">
    <property type="protein sequence ID" value="SHN59519.1"/>
    <property type="molecule type" value="Genomic_DNA"/>
</dbReference>
<reference evidence="1 2" key="1">
    <citation type="submission" date="2016-12" db="EMBL/GenBank/DDBJ databases">
        <authorList>
            <person name="Song W.-J."/>
            <person name="Kurnit D.M."/>
        </authorList>
    </citation>
    <scope>NUCLEOTIDE SEQUENCE [LARGE SCALE GENOMIC DNA]</scope>
    <source>
        <strain evidence="1 2">DSM 14810</strain>
    </source>
</reference>
<dbReference type="Proteomes" id="UP000184097">
    <property type="component" value="Unassembled WGS sequence"/>
</dbReference>
<gene>
    <name evidence="1" type="ORF">SAMN02745247_02056</name>
</gene>
<dbReference type="RefSeq" id="WP_072703709.1">
    <property type="nucleotide sequence ID" value="NZ_FRDH01000008.1"/>
</dbReference>
<dbReference type="AlphaFoldDB" id="A0A1M7SLZ7"/>
<organism evidence="1 2">
    <name type="scientific">Butyrivibrio hungatei DSM 14810</name>
    <dbReference type="NCBI Taxonomy" id="1121132"/>
    <lineage>
        <taxon>Bacteria</taxon>
        <taxon>Bacillati</taxon>
        <taxon>Bacillota</taxon>
        <taxon>Clostridia</taxon>
        <taxon>Lachnospirales</taxon>
        <taxon>Lachnospiraceae</taxon>
        <taxon>Butyrivibrio</taxon>
    </lineage>
</organism>
<name>A0A1M7SLZ7_9FIRM</name>
<sequence length="132" mass="15129">MNSKDFTYELISKYEKLTGQTLSTDDIGFYLTEIIDEKGNALFELQLTKRQAARICYEFMKNALKLKDEDWKDAGKLKDIYSCKVCANPIAQCYVRGIILPLREDLFGSDDIIGTDEAKMIVNKIMVLVQEI</sequence>